<dbReference type="CDD" id="cd01392">
    <property type="entry name" value="HTH_LacI"/>
    <property type="match status" value="1"/>
</dbReference>
<dbReference type="GO" id="GO:0016987">
    <property type="term" value="F:sigma factor activity"/>
    <property type="evidence" value="ECO:0007669"/>
    <property type="project" value="UniProtKB-KW"/>
</dbReference>
<dbReference type="InterPro" id="IPR036274">
    <property type="entry name" value="HR1_rpt_sf"/>
</dbReference>
<dbReference type="PRINTS" id="PR00045">
    <property type="entry name" value="SIGMA54FCT"/>
</dbReference>
<comment type="similarity">
    <text evidence="1">Belongs to the sigma-54 factor family.</text>
</comment>
<evidence type="ECO:0000256" key="3">
    <source>
        <dbReference type="ARBA" id="ARBA00022679"/>
    </source>
</evidence>
<dbReference type="InterPro" id="IPR038709">
    <property type="entry name" value="RpoN_core-bd_sf"/>
</dbReference>
<dbReference type="InterPro" id="IPR000394">
    <property type="entry name" value="RNA_pol_sigma_54"/>
</dbReference>
<dbReference type="SUPFAM" id="SSF53822">
    <property type="entry name" value="Periplasmic binding protein-like I"/>
    <property type="match status" value="1"/>
</dbReference>
<evidence type="ECO:0000256" key="6">
    <source>
        <dbReference type="ARBA" id="ARBA00023082"/>
    </source>
</evidence>
<dbReference type="GO" id="GO:0001216">
    <property type="term" value="F:DNA-binding transcription activator activity"/>
    <property type="evidence" value="ECO:0007669"/>
    <property type="project" value="InterPro"/>
</dbReference>
<reference evidence="10 11" key="1">
    <citation type="submission" date="2013-05" db="EMBL/GenBank/DDBJ databases">
        <title>Draft genome of the parasitic nematode Anyclostoma ceylanicum.</title>
        <authorList>
            <person name="Mitreva M."/>
        </authorList>
    </citation>
    <scope>NUCLEOTIDE SEQUENCE [LARGE SCALE GENOMIC DNA]</scope>
</reference>
<dbReference type="InterPro" id="IPR028082">
    <property type="entry name" value="Peripla_BP_I"/>
</dbReference>
<evidence type="ECO:0000256" key="5">
    <source>
        <dbReference type="ARBA" id="ARBA00023015"/>
    </source>
</evidence>
<protein>
    <submittedName>
        <fullName evidence="10">Putative RNA polymerase sigma-54 factor</fullName>
    </submittedName>
</protein>
<organism evidence="10 11">
    <name type="scientific">Ancylostoma ceylanicum</name>
    <dbReference type="NCBI Taxonomy" id="53326"/>
    <lineage>
        <taxon>Eukaryota</taxon>
        <taxon>Metazoa</taxon>
        <taxon>Ecdysozoa</taxon>
        <taxon>Nematoda</taxon>
        <taxon>Chromadorea</taxon>
        <taxon>Rhabditida</taxon>
        <taxon>Rhabditina</taxon>
        <taxon>Rhabditomorpha</taxon>
        <taxon>Strongyloidea</taxon>
        <taxon>Ancylostomatidae</taxon>
        <taxon>Ancylostomatinae</taxon>
        <taxon>Ancylostoma</taxon>
    </lineage>
</organism>
<gene>
    <name evidence="10" type="ORF">ANCCEY_15338</name>
</gene>
<dbReference type="PROSITE" id="PS00356">
    <property type="entry name" value="HTH_LACI_1"/>
    <property type="match status" value="1"/>
</dbReference>
<evidence type="ECO:0000256" key="8">
    <source>
        <dbReference type="ARBA" id="ARBA00023163"/>
    </source>
</evidence>
<dbReference type="PANTHER" id="PTHR32248:SF4">
    <property type="entry name" value="RNA POLYMERASE SIGMA-54 FACTOR"/>
    <property type="match status" value="1"/>
</dbReference>
<dbReference type="EMBL" id="KE127662">
    <property type="protein sequence ID" value="EPB65595.1"/>
    <property type="molecule type" value="Genomic_DNA"/>
</dbReference>
<dbReference type="InterPro" id="IPR010982">
    <property type="entry name" value="Lambda_DNA-bd_dom_sf"/>
</dbReference>
<dbReference type="PROSITE" id="PS50932">
    <property type="entry name" value="HTH_LACI_2"/>
    <property type="match status" value="1"/>
</dbReference>
<dbReference type="InterPro" id="IPR007046">
    <property type="entry name" value="RNA_pol_sigma_54_core-bd"/>
</dbReference>
<evidence type="ECO:0000259" key="9">
    <source>
        <dbReference type="PROSITE" id="PS50932"/>
    </source>
</evidence>
<dbReference type="GO" id="GO:0003677">
    <property type="term" value="F:DNA binding"/>
    <property type="evidence" value="ECO:0007669"/>
    <property type="project" value="UniProtKB-KW"/>
</dbReference>
<evidence type="ECO:0000256" key="4">
    <source>
        <dbReference type="ARBA" id="ARBA00022695"/>
    </source>
</evidence>
<dbReference type="InterPro" id="IPR000843">
    <property type="entry name" value="HTH_LacI"/>
</dbReference>
<evidence type="ECO:0000256" key="7">
    <source>
        <dbReference type="ARBA" id="ARBA00023125"/>
    </source>
</evidence>
<feature type="non-terminal residue" evidence="10">
    <location>
        <position position="369"/>
    </location>
</feature>
<dbReference type="Proteomes" id="UP000054495">
    <property type="component" value="Unassembled WGS sequence"/>
</dbReference>
<dbReference type="GO" id="GO:0005634">
    <property type="term" value="C:nucleus"/>
    <property type="evidence" value="ECO:0007669"/>
    <property type="project" value="UniProtKB-ARBA"/>
</dbReference>
<dbReference type="GO" id="GO:0016779">
    <property type="term" value="F:nucleotidyltransferase activity"/>
    <property type="evidence" value="ECO:0007669"/>
    <property type="project" value="UniProtKB-KW"/>
</dbReference>
<feature type="domain" description="HTH lacI-type" evidence="9">
    <location>
        <begin position="251"/>
        <end position="308"/>
    </location>
</feature>
<dbReference type="GO" id="GO:0006352">
    <property type="term" value="P:DNA-templated transcription initiation"/>
    <property type="evidence" value="ECO:0007669"/>
    <property type="project" value="InterPro"/>
</dbReference>
<dbReference type="AlphaFoldDB" id="A0A0D6L3R9"/>
<dbReference type="InterPro" id="IPR001761">
    <property type="entry name" value="Peripla_BP/Lac1_sug-bd_dom"/>
</dbReference>
<dbReference type="PANTHER" id="PTHR32248">
    <property type="entry name" value="RNA POLYMERASE SIGMA-54 FACTOR"/>
    <property type="match status" value="1"/>
</dbReference>
<keyword evidence="7" id="KW-0238">DNA-binding</keyword>
<dbReference type="SUPFAM" id="SSF47413">
    <property type="entry name" value="lambda repressor-like DNA-binding domains"/>
    <property type="match status" value="1"/>
</dbReference>
<keyword evidence="11" id="KW-1185">Reference proteome</keyword>
<dbReference type="Gene3D" id="3.40.50.2300">
    <property type="match status" value="1"/>
</dbReference>
<dbReference type="Pfam" id="PF00532">
    <property type="entry name" value="Peripla_BP_1"/>
    <property type="match status" value="1"/>
</dbReference>
<keyword evidence="4" id="KW-0548">Nucleotidyltransferase</keyword>
<keyword evidence="8" id="KW-0804">Transcription</keyword>
<dbReference type="Pfam" id="PF04963">
    <property type="entry name" value="Sigma54_CBD"/>
    <property type="match status" value="1"/>
</dbReference>
<name>A0A0D6L3R9_9BILA</name>
<proteinExistence type="inferred from homology"/>
<dbReference type="Pfam" id="PF04552">
    <property type="entry name" value="Sigma54_DBD"/>
    <property type="match status" value="1"/>
</dbReference>
<dbReference type="SMART" id="SM00354">
    <property type="entry name" value="HTH_LACI"/>
    <property type="match status" value="1"/>
</dbReference>
<dbReference type="Gene3D" id="1.10.260.40">
    <property type="entry name" value="lambda repressor-like DNA-binding domains"/>
    <property type="match status" value="1"/>
</dbReference>
<sequence>MNVMVTEQEVENVLAVIQELDPAGVGARDLQECLLLQIKRKQNGDITRFTAMKILEDHFEEFTKKHYTQIQKKLEIEEEDLKEAIEEIIRLNPKPGGSSKEAAKSIQQITPDFMVTEFEGKLELSINGRNAPELRVSKGYENMLRSYSEGAKTTKSDKEALQFVKQKLEGAKWFIDAIKQRQNTLLLTMTAIMEYQREFFLTGDETQLRPMILKDIADAVGLDISTISRVANSKYVQTNYDSPIFMKKKRTSLEDIAKAVGVSKATVSFVLNDKGDEFNISKEKQKLIREKAKELLYVPNFFAKSLRQGETKTVGLVVSDISNTFYAELCKTIQEELHKKGYNVFIVNTDEDKDLEKILMRELIQRSVD</sequence>
<evidence type="ECO:0000256" key="1">
    <source>
        <dbReference type="ARBA" id="ARBA00008798"/>
    </source>
</evidence>
<keyword evidence="2" id="KW-0240">DNA-directed RNA polymerase</keyword>
<evidence type="ECO:0000313" key="10">
    <source>
        <dbReference type="EMBL" id="EPB65595.1"/>
    </source>
</evidence>
<keyword evidence="5" id="KW-0805">Transcription regulation</keyword>
<dbReference type="Gene3D" id="1.10.10.1330">
    <property type="entry name" value="RNA polymerase sigma-54 factor, core-binding domain"/>
    <property type="match status" value="1"/>
</dbReference>
<dbReference type="PROSITE" id="PS50044">
    <property type="entry name" value="SIGMA54_3"/>
    <property type="match status" value="1"/>
</dbReference>
<dbReference type="SUPFAM" id="SSF46585">
    <property type="entry name" value="HR1 repeat"/>
    <property type="match status" value="1"/>
</dbReference>
<dbReference type="Pfam" id="PF00356">
    <property type="entry name" value="LacI"/>
    <property type="match status" value="1"/>
</dbReference>
<accession>A0A0D6L3R9</accession>
<dbReference type="GO" id="GO:0000428">
    <property type="term" value="C:DNA-directed RNA polymerase complex"/>
    <property type="evidence" value="ECO:0007669"/>
    <property type="project" value="UniProtKB-KW"/>
</dbReference>
<dbReference type="InterPro" id="IPR007634">
    <property type="entry name" value="RNA_pol_sigma_54_DNA-bd"/>
</dbReference>
<evidence type="ECO:0000256" key="2">
    <source>
        <dbReference type="ARBA" id="ARBA00022478"/>
    </source>
</evidence>
<keyword evidence="6" id="KW-0731">Sigma factor</keyword>
<evidence type="ECO:0000313" key="11">
    <source>
        <dbReference type="Proteomes" id="UP000054495"/>
    </source>
</evidence>
<keyword evidence="3" id="KW-0808">Transferase</keyword>